<dbReference type="KEGG" id="gtt:GUITHDRAFT_74911"/>
<keyword evidence="5" id="KW-1185">Reference proteome</keyword>
<dbReference type="GeneID" id="17297851"/>
<sequence>CTRVEDFLFVGGVAVAQNLELLKGVGITHILNCAGLSSENFFPESFQYTTLYLNDAASEDITCHVYRVVRLIQAVKQTGGKILVHCHQGVSRSCAFCIAFLIHDYSLSYEDAFLRVKERRGICNPNAGFAAQLMTWSKNLEAYKQVRLILTR</sequence>
<feature type="non-terminal residue" evidence="3">
    <location>
        <position position="1"/>
    </location>
</feature>
<dbReference type="InterPro" id="IPR020422">
    <property type="entry name" value="TYR_PHOSPHATASE_DUAL_dom"/>
</dbReference>
<protein>
    <recommendedName>
        <fullName evidence="6">Protein-serine/threonine phosphatase</fullName>
    </recommendedName>
</protein>
<dbReference type="Proteomes" id="UP000011087">
    <property type="component" value="Unassembled WGS sequence"/>
</dbReference>
<dbReference type="AlphaFoldDB" id="L1IZH2"/>
<dbReference type="HOGENOM" id="CLU_111875_0_0_1"/>
<name>L1IZH2_GUITC</name>
<dbReference type="SMART" id="SM00195">
    <property type="entry name" value="DSPc"/>
    <property type="match status" value="1"/>
</dbReference>
<evidence type="ECO:0000313" key="4">
    <source>
        <dbReference type="EnsemblProtists" id="EKX41274"/>
    </source>
</evidence>
<dbReference type="OMA" id="TENMVWL"/>
<feature type="domain" description="Tyrosine specific protein phosphatases" evidence="2">
    <location>
        <begin position="66"/>
        <end position="120"/>
    </location>
</feature>
<dbReference type="Pfam" id="PF00782">
    <property type="entry name" value="DSPc"/>
    <property type="match status" value="1"/>
</dbReference>
<dbReference type="InterPro" id="IPR000340">
    <property type="entry name" value="Dual-sp_phosphatase_cat-dom"/>
</dbReference>
<dbReference type="SUPFAM" id="SSF52799">
    <property type="entry name" value="(Phosphotyrosine protein) phosphatases II"/>
    <property type="match status" value="1"/>
</dbReference>
<dbReference type="PROSITE" id="PS50054">
    <property type="entry name" value="TYR_PHOSPHATASE_DUAL"/>
    <property type="match status" value="1"/>
</dbReference>
<dbReference type="EMBL" id="JH993025">
    <property type="protein sequence ID" value="EKX41274.1"/>
    <property type="molecule type" value="Genomic_DNA"/>
</dbReference>
<dbReference type="PANTHER" id="PTHR46381:SF2">
    <property type="entry name" value="MAP KINASE PHOSPHATASE"/>
    <property type="match status" value="1"/>
</dbReference>
<reference evidence="5" key="2">
    <citation type="submission" date="2012-11" db="EMBL/GenBank/DDBJ databases">
        <authorList>
            <person name="Kuo A."/>
            <person name="Curtis B.A."/>
            <person name="Tanifuji G."/>
            <person name="Burki F."/>
            <person name="Gruber A."/>
            <person name="Irimia M."/>
            <person name="Maruyama S."/>
            <person name="Arias M.C."/>
            <person name="Ball S.G."/>
            <person name="Gile G.H."/>
            <person name="Hirakawa Y."/>
            <person name="Hopkins J.F."/>
            <person name="Rensing S.A."/>
            <person name="Schmutz J."/>
            <person name="Symeonidi A."/>
            <person name="Elias M."/>
            <person name="Eveleigh R.J."/>
            <person name="Herman E.K."/>
            <person name="Klute M.J."/>
            <person name="Nakayama T."/>
            <person name="Obornik M."/>
            <person name="Reyes-Prieto A."/>
            <person name="Armbrust E.V."/>
            <person name="Aves S.J."/>
            <person name="Beiko R.G."/>
            <person name="Coutinho P."/>
            <person name="Dacks J.B."/>
            <person name="Durnford D.G."/>
            <person name="Fast N.M."/>
            <person name="Green B.R."/>
            <person name="Grisdale C."/>
            <person name="Hempe F."/>
            <person name="Henrissat B."/>
            <person name="Hoppner M.P."/>
            <person name="Ishida K.-I."/>
            <person name="Kim E."/>
            <person name="Koreny L."/>
            <person name="Kroth P.G."/>
            <person name="Liu Y."/>
            <person name="Malik S.-B."/>
            <person name="Maier U.G."/>
            <person name="McRose D."/>
            <person name="Mock T."/>
            <person name="Neilson J.A."/>
            <person name="Onodera N.T."/>
            <person name="Poole A.M."/>
            <person name="Pritham E.J."/>
            <person name="Richards T.A."/>
            <person name="Rocap G."/>
            <person name="Roy S.W."/>
            <person name="Sarai C."/>
            <person name="Schaack S."/>
            <person name="Shirato S."/>
            <person name="Slamovits C.H."/>
            <person name="Spencer D.F."/>
            <person name="Suzuki S."/>
            <person name="Worden A.Z."/>
            <person name="Zauner S."/>
            <person name="Barry K."/>
            <person name="Bell C."/>
            <person name="Bharti A.K."/>
            <person name="Crow J.A."/>
            <person name="Grimwood J."/>
            <person name="Kramer R."/>
            <person name="Lindquist E."/>
            <person name="Lucas S."/>
            <person name="Salamov A."/>
            <person name="McFadden G.I."/>
            <person name="Lane C.E."/>
            <person name="Keeling P.J."/>
            <person name="Gray M.W."/>
            <person name="Grigoriev I.V."/>
            <person name="Archibald J.M."/>
        </authorList>
    </citation>
    <scope>NUCLEOTIDE SEQUENCE</scope>
    <source>
        <strain evidence="5">CCMP2712</strain>
    </source>
</reference>
<dbReference type="CDD" id="cd14498">
    <property type="entry name" value="DSP"/>
    <property type="match status" value="1"/>
</dbReference>
<evidence type="ECO:0000313" key="3">
    <source>
        <dbReference type="EMBL" id="EKX41274.1"/>
    </source>
</evidence>
<dbReference type="Gene3D" id="3.90.190.10">
    <property type="entry name" value="Protein tyrosine phosphatase superfamily"/>
    <property type="match status" value="1"/>
</dbReference>
<dbReference type="PANTHER" id="PTHR46381">
    <property type="entry name" value="MKPA PROTEIN"/>
    <property type="match status" value="1"/>
</dbReference>
<dbReference type="PaxDb" id="55529-EKX41274"/>
<gene>
    <name evidence="3" type="ORF">GUITHDRAFT_74911</name>
</gene>
<reference evidence="3 5" key="1">
    <citation type="journal article" date="2012" name="Nature">
        <title>Algal genomes reveal evolutionary mosaicism and the fate of nucleomorphs.</title>
        <authorList>
            <consortium name="DOE Joint Genome Institute"/>
            <person name="Curtis B.A."/>
            <person name="Tanifuji G."/>
            <person name="Burki F."/>
            <person name="Gruber A."/>
            <person name="Irimia M."/>
            <person name="Maruyama S."/>
            <person name="Arias M.C."/>
            <person name="Ball S.G."/>
            <person name="Gile G.H."/>
            <person name="Hirakawa Y."/>
            <person name="Hopkins J.F."/>
            <person name="Kuo A."/>
            <person name="Rensing S.A."/>
            <person name="Schmutz J."/>
            <person name="Symeonidi A."/>
            <person name="Elias M."/>
            <person name="Eveleigh R.J."/>
            <person name="Herman E.K."/>
            <person name="Klute M.J."/>
            <person name="Nakayama T."/>
            <person name="Obornik M."/>
            <person name="Reyes-Prieto A."/>
            <person name="Armbrust E.V."/>
            <person name="Aves S.J."/>
            <person name="Beiko R.G."/>
            <person name="Coutinho P."/>
            <person name="Dacks J.B."/>
            <person name="Durnford D.G."/>
            <person name="Fast N.M."/>
            <person name="Green B.R."/>
            <person name="Grisdale C.J."/>
            <person name="Hempel F."/>
            <person name="Henrissat B."/>
            <person name="Hoppner M.P."/>
            <person name="Ishida K."/>
            <person name="Kim E."/>
            <person name="Koreny L."/>
            <person name="Kroth P.G."/>
            <person name="Liu Y."/>
            <person name="Malik S.B."/>
            <person name="Maier U.G."/>
            <person name="McRose D."/>
            <person name="Mock T."/>
            <person name="Neilson J.A."/>
            <person name="Onodera N.T."/>
            <person name="Poole A.M."/>
            <person name="Pritham E.J."/>
            <person name="Richards T.A."/>
            <person name="Rocap G."/>
            <person name="Roy S.W."/>
            <person name="Sarai C."/>
            <person name="Schaack S."/>
            <person name="Shirato S."/>
            <person name="Slamovits C.H."/>
            <person name="Spencer D.F."/>
            <person name="Suzuki S."/>
            <person name="Worden A.Z."/>
            <person name="Zauner S."/>
            <person name="Barry K."/>
            <person name="Bell C."/>
            <person name="Bharti A.K."/>
            <person name="Crow J.A."/>
            <person name="Grimwood J."/>
            <person name="Kramer R."/>
            <person name="Lindquist E."/>
            <person name="Lucas S."/>
            <person name="Salamov A."/>
            <person name="McFadden G.I."/>
            <person name="Lane C.E."/>
            <person name="Keeling P.J."/>
            <person name="Gray M.W."/>
            <person name="Grigoriev I.V."/>
            <person name="Archibald J.M."/>
        </authorList>
    </citation>
    <scope>NUCLEOTIDE SEQUENCE</scope>
    <source>
        <strain evidence="3 5">CCMP2712</strain>
    </source>
</reference>
<proteinExistence type="predicted"/>
<evidence type="ECO:0000313" key="5">
    <source>
        <dbReference type="Proteomes" id="UP000011087"/>
    </source>
</evidence>
<evidence type="ECO:0008006" key="6">
    <source>
        <dbReference type="Google" id="ProtNLM"/>
    </source>
</evidence>
<dbReference type="InterPro" id="IPR029021">
    <property type="entry name" value="Prot-tyrosine_phosphatase-like"/>
</dbReference>
<dbReference type="PROSITE" id="PS50056">
    <property type="entry name" value="TYR_PHOSPHATASE_2"/>
    <property type="match status" value="1"/>
</dbReference>
<dbReference type="OrthoDB" id="165342at2759"/>
<organism evidence="3">
    <name type="scientific">Guillardia theta (strain CCMP2712)</name>
    <name type="common">Cryptophyte</name>
    <dbReference type="NCBI Taxonomy" id="905079"/>
    <lineage>
        <taxon>Eukaryota</taxon>
        <taxon>Cryptophyceae</taxon>
        <taxon>Pyrenomonadales</taxon>
        <taxon>Geminigeraceae</taxon>
        <taxon>Guillardia</taxon>
    </lineage>
</organism>
<evidence type="ECO:0000259" key="2">
    <source>
        <dbReference type="PROSITE" id="PS50056"/>
    </source>
</evidence>
<evidence type="ECO:0000259" key="1">
    <source>
        <dbReference type="PROSITE" id="PS50054"/>
    </source>
</evidence>
<dbReference type="InterPro" id="IPR000387">
    <property type="entry name" value="Tyr_Pase_dom"/>
</dbReference>
<accession>L1IZH2</accession>
<dbReference type="eggNOG" id="KOG1716">
    <property type="taxonomic scope" value="Eukaryota"/>
</dbReference>
<reference evidence="4" key="3">
    <citation type="submission" date="2016-03" db="UniProtKB">
        <authorList>
            <consortium name="EnsemblProtists"/>
        </authorList>
    </citation>
    <scope>IDENTIFICATION</scope>
</reference>
<feature type="domain" description="Tyrosine-protein phosphatase" evidence="1">
    <location>
        <begin position="1"/>
        <end position="142"/>
    </location>
</feature>
<dbReference type="EnsemblProtists" id="EKX41274">
    <property type="protein sequence ID" value="EKX41274"/>
    <property type="gene ID" value="GUITHDRAFT_74911"/>
</dbReference>
<dbReference type="RefSeq" id="XP_005828254.1">
    <property type="nucleotide sequence ID" value="XM_005828197.1"/>
</dbReference>
<dbReference type="STRING" id="905079.L1IZH2"/>